<protein>
    <submittedName>
        <fullName evidence="2">Transcriptional regulator</fullName>
    </submittedName>
</protein>
<dbReference type="InterPro" id="IPR042070">
    <property type="entry name" value="PucR_C-HTH_sf"/>
</dbReference>
<proteinExistence type="predicted"/>
<feature type="domain" description="PucR C-terminal helix-turn-helix" evidence="1">
    <location>
        <begin position="252"/>
        <end position="300"/>
    </location>
</feature>
<dbReference type="InterPro" id="IPR025736">
    <property type="entry name" value="PucR_C-HTH_dom"/>
</dbReference>
<evidence type="ECO:0000259" key="1">
    <source>
        <dbReference type="Pfam" id="PF13556"/>
    </source>
</evidence>
<dbReference type="PANTHER" id="PTHR33744">
    <property type="entry name" value="CARBOHYDRATE DIACID REGULATOR"/>
    <property type="match status" value="1"/>
</dbReference>
<dbReference type="Gene3D" id="1.10.10.2840">
    <property type="entry name" value="PucR C-terminal helix-turn-helix domain"/>
    <property type="match status" value="1"/>
</dbReference>
<evidence type="ECO:0000313" key="3">
    <source>
        <dbReference type="Proteomes" id="UP000051783"/>
    </source>
</evidence>
<dbReference type="PATRIC" id="fig|942150.3.peg.1915"/>
<dbReference type="PANTHER" id="PTHR33744:SF15">
    <property type="entry name" value="CARBOHYDRATE DIACID REGULATOR"/>
    <property type="match status" value="1"/>
</dbReference>
<dbReference type="AlphaFoldDB" id="A0A0R2MJY9"/>
<keyword evidence="3" id="KW-1185">Reference proteome</keyword>
<gene>
    <name evidence="2" type="ORF">IV64_GL001842</name>
</gene>
<sequence>MHKLLLKVLLVKEFDTMDINQIKTIFPQAVLQATAVDDDQYLNFPLGSEWLVLPATGLTPREIAMLKLLVHDQSSTQTLLANGHRWFRQLFLGEKGPATTSKQMVRIIQIQIINQDATIPPAKWLAAFQSMFEHPLLDAFLISADTAIAVEKLDGKIFASDDFLGISQTLDNDFYCASKLYIGQYWPADNHLSAVFARERELFQFQIQQNTSRRIFTIANSILKYCFEKQLSQNELIVRSKHELLSMPDARATITTLYQNGGNISNTAKQLYVHRNTLQYRLRKFQTTTGFDLKDMNDLLFCYLLTFE</sequence>
<dbReference type="InterPro" id="IPR051448">
    <property type="entry name" value="CdaR-like_regulators"/>
</dbReference>
<dbReference type="SUPFAM" id="SSF46689">
    <property type="entry name" value="Homeodomain-like"/>
    <property type="match status" value="1"/>
</dbReference>
<dbReference type="Pfam" id="PF13556">
    <property type="entry name" value="HTH_30"/>
    <property type="match status" value="1"/>
</dbReference>
<dbReference type="Proteomes" id="UP000051783">
    <property type="component" value="Unassembled WGS sequence"/>
</dbReference>
<dbReference type="InterPro" id="IPR009057">
    <property type="entry name" value="Homeodomain-like_sf"/>
</dbReference>
<comment type="caution">
    <text evidence="2">The sequence shown here is derived from an EMBL/GenBank/DDBJ whole genome shotgun (WGS) entry which is preliminary data.</text>
</comment>
<accession>A0A0R2MJY9</accession>
<dbReference type="EMBL" id="JQCL01000029">
    <property type="protein sequence ID" value="KRO14006.1"/>
    <property type="molecule type" value="Genomic_DNA"/>
</dbReference>
<dbReference type="STRING" id="942150.IV64_GL001842"/>
<name>A0A0R2MJY9_9LACO</name>
<reference evidence="2 3" key="1">
    <citation type="journal article" date="2015" name="Genome Announc.">
        <title>Expanding the biotechnology potential of lactobacilli through comparative genomics of 213 strains and associated genera.</title>
        <authorList>
            <person name="Sun Z."/>
            <person name="Harris H.M."/>
            <person name="McCann A."/>
            <person name="Guo C."/>
            <person name="Argimon S."/>
            <person name="Zhang W."/>
            <person name="Yang X."/>
            <person name="Jeffery I.B."/>
            <person name="Cooney J.C."/>
            <person name="Kagawa T.F."/>
            <person name="Liu W."/>
            <person name="Song Y."/>
            <person name="Salvetti E."/>
            <person name="Wrobel A."/>
            <person name="Rasinkangas P."/>
            <person name="Parkhill J."/>
            <person name="Rea M.C."/>
            <person name="O'Sullivan O."/>
            <person name="Ritari J."/>
            <person name="Douillard F.P."/>
            <person name="Paul Ross R."/>
            <person name="Yang R."/>
            <person name="Briner A.E."/>
            <person name="Felis G.E."/>
            <person name="de Vos W.M."/>
            <person name="Barrangou R."/>
            <person name="Klaenhammer T.R."/>
            <person name="Caufield P.W."/>
            <person name="Cui Y."/>
            <person name="Zhang H."/>
            <person name="O'Toole P.W."/>
        </authorList>
    </citation>
    <scope>NUCLEOTIDE SEQUENCE [LARGE SCALE GENOMIC DNA]</scope>
    <source>
        <strain evidence="2 3">LMG 26013</strain>
    </source>
</reference>
<evidence type="ECO:0000313" key="2">
    <source>
        <dbReference type="EMBL" id="KRO14006.1"/>
    </source>
</evidence>
<organism evidence="2 3">
    <name type="scientific">Lactiplantibacillus xiangfangensis</name>
    <dbReference type="NCBI Taxonomy" id="942150"/>
    <lineage>
        <taxon>Bacteria</taxon>
        <taxon>Bacillati</taxon>
        <taxon>Bacillota</taxon>
        <taxon>Bacilli</taxon>
        <taxon>Lactobacillales</taxon>
        <taxon>Lactobacillaceae</taxon>
        <taxon>Lactiplantibacillus</taxon>
    </lineage>
</organism>